<gene>
    <name evidence="1" type="ORF">BSZ32_13490</name>
</gene>
<dbReference type="PANTHER" id="PTHR48098">
    <property type="entry name" value="ENTEROCHELIN ESTERASE-RELATED"/>
    <property type="match status" value="1"/>
</dbReference>
<dbReference type="OrthoDB" id="9803578at2"/>
<protein>
    <submittedName>
        <fullName evidence="1">Acetyl esterase</fullName>
    </submittedName>
</protein>
<organism evidence="1 2">
    <name type="scientific">Rubritalea profundi</name>
    <dbReference type="NCBI Taxonomy" id="1658618"/>
    <lineage>
        <taxon>Bacteria</taxon>
        <taxon>Pseudomonadati</taxon>
        <taxon>Verrucomicrobiota</taxon>
        <taxon>Verrucomicrobiia</taxon>
        <taxon>Verrucomicrobiales</taxon>
        <taxon>Rubritaleaceae</taxon>
        <taxon>Rubritalea</taxon>
    </lineage>
</organism>
<dbReference type="Pfam" id="PF00756">
    <property type="entry name" value="Esterase"/>
    <property type="match status" value="1"/>
</dbReference>
<evidence type="ECO:0000313" key="1">
    <source>
        <dbReference type="EMBL" id="PQJ29399.1"/>
    </source>
</evidence>
<dbReference type="InterPro" id="IPR029058">
    <property type="entry name" value="AB_hydrolase_fold"/>
</dbReference>
<dbReference type="InterPro" id="IPR000801">
    <property type="entry name" value="Esterase-like"/>
</dbReference>
<reference evidence="1 2" key="1">
    <citation type="submission" date="2016-12" db="EMBL/GenBank/DDBJ databases">
        <title>Study of bacterial adaptation to deep sea.</title>
        <authorList>
            <person name="Song J."/>
            <person name="Yoshizawa S."/>
            <person name="Kogure K."/>
        </authorList>
    </citation>
    <scope>NUCLEOTIDE SEQUENCE [LARGE SCALE GENOMIC DNA]</scope>
    <source>
        <strain evidence="1 2">SAORIC-165</strain>
    </source>
</reference>
<proteinExistence type="predicted"/>
<comment type="caution">
    <text evidence="1">The sequence shown here is derived from an EMBL/GenBank/DDBJ whole genome shotgun (WGS) entry which is preliminary data.</text>
</comment>
<evidence type="ECO:0000313" key="2">
    <source>
        <dbReference type="Proteomes" id="UP000239907"/>
    </source>
</evidence>
<dbReference type="SUPFAM" id="SSF53474">
    <property type="entry name" value="alpha/beta-Hydrolases"/>
    <property type="match status" value="1"/>
</dbReference>
<sequence length="291" mass="32097">MSAQTSHFRTTEVGDLPCQSGKLQFVTVKSPALQQRADVTLYVPEQAIGRSDVPVVLLLHGVYGSHWAWALSGNAHLTLQAMIDAGDVPPMILAMPSDGLWGDGSGYVPHPAQDFEKWIVEDVPHLVSEVTGNVRTAPHFIGGLSMGGFGALRLGAKYPERFAGFAGHSSITQLEQMALFVETPLPSYRGESKQPEGVLETILQNRESLKPFRFDCGSDDLLIEQNRELARALEDAGIDFTFEEYPGVHDWSYWQEHVSKTFALGRLEARGGRTTRNIIPFEQSDCLDDVE</sequence>
<name>A0A2S7U335_9BACT</name>
<dbReference type="PANTHER" id="PTHR48098:SF1">
    <property type="entry name" value="DIACYLGLYCEROL ACYLTRANSFERASE_MYCOLYLTRANSFERASE AG85A"/>
    <property type="match status" value="1"/>
</dbReference>
<dbReference type="AlphaFoldDB" id="A0A2S7U335"/>
<dbReference type="InterPro" id="IPR050583">
    <property type="entry name" value="Mycobacterial_A85_antigen"/>
</dbReference>
<dbReference type="RefSeq" id="WP_105043901.1">
    <property type="nucleotide sequence ID" value="NZ_MQWA01000001.1"/>
</dbReference>
<dbReference type="Gene3D" id="3.40.50.1820">
    <property type="entry name" value="alpha/beta hydrolase"/>
    <property type="match status" value="1"/>
</dbReference>
<dbReference type="GO" id="GO:0016747">
    <property type="term" value="F:acyltransferase activity, transferring groups other than amino-acyl groups"/>
    <property type="evidence" value="ECO:0007669"/>
    <property type="project" value="TreeGrafter"/>
</dbReference>
<dbReference type="EMBL" id="MQWA01000001">
    <property type="protein sequence ID" value="PQJ29399.1"/>
    <property type="molecule type" value="Genomic_DNA"/>
</dbReference>
<accession>A0A2S7U335</accession>
<keyword evidence="2" id="KW-1185">Reference proteome</keyword>
<dbReference type="Proteomes" id="UP000239907">
    <property type="component" value="Unassembled WGS sequence"/>
</dbReference>